<evidence type="ECO:0000256" key="8">
    <source>
        <dbReference type="SAM" id="SignalP"/>
    </source>
</evidence>
<evidence type="ECO:0000256" key="6">
    <source>
        <dbReference type="ARBA" id="ARBA00022837"/>
    </source>
</evidence>
<evidence type="ECO:0000256" key="7">
    <source>
        <dbReference type="ARBA" id="ARBA00023157"/>
    </source>
</evidence>
<dbReference type="GO" id="GO:0046872">
    <property type="term" value="F:metal ion binding"/>
    <property type="evidence" value="ECO:0007669"/>
    <property type="project" value="UniProtKB-KW"/>
</dbReference>
<keyword evidence="6" id="KW-0106">Calcium</keyword>
<dbReference type="Gene3D" id="3.40.50.1820">
    <property type="entry name" value="alpha/beta hydrolase"/>
    <property type="match status" value="1"/>
</dbReference>
<evidence type="ECO:0000313" key="10">
    <source>
        <dbReference type="Proteomes" id="UP000219285"/>
    </source>
</evidence>
<name>A0A6M4ME04_9ALTE</name>
<keyword evidence="7" id="KW-1015">Disulfide bond</keyword>
<keyword evidence="10" id="KW-1185">Reference proteome</keyword>
<dbReference type="RefSeq" id="WP_075607638.1">
    <property type="nucleotide sequence ID" value="NZ_CP052766.1"/>
</dbReference>
<evidence type="ECO:0000256" key="4">
    <source>
        <dbReference type="ARBA" id="ARBA00022729"/>
    </source>
</evidence>
<reference evidence="9 10" key="2">
    <citation type="submission" date="2020-04" db="EMBL/GenBank/DDBJ databases">
        <title>Complete genome sequence of Alteromonas pelagimontana 5.12T.</title>
        <authorList>
            <person name="Sinha R.K."/>
            <person name="Krishnan K.P."/>
            <person name="Kurian J.P."/>
        </authorList>
    </citation>
    <scope>NUCLEOTIDE SEQUENCE [LARGE SCALE GENOMIC DNA]</scope>
    <source>
        <strain evidence="9 10">5.12</strain>
    </source>
</reference>
<organism evidence="9 10">
    <name type="scientific">Alteromonas pelagimontana</name>
    <dbReference type="NCBI Taxonomy" id="1858656"/>
    <lineage>
        <taxon>Bacteria</taxon>
        <taxon>Pseudomonadati</taxon>
        <taxon>Pseudomonadota</taxon>
        <taxon>Gammaproteobacteria</taxon>
        <taxon>Alteromonadales</taxon>
        <taxon>Alteromonadaceae</taxon>
        <taxon>Alteromonas/Salinimonas group</taxon>
        <taxon>Alteromonas</taxon>
    </lineage>
</organism>
<evidence type="ECO:0000256" key="1">
    <source>
        <dbReference type="ARBA" id="ARBA00006249"/>
    </source>
</evidence>
<dbReference type="InterPro" id="IPR011118">
    <property type="entry name" value="Tannase/feruloyl_esterase"/>
</dbReference>
<feature type="signal peptide" evidence="8">
    <location>
        <begin position="1"/>
        <end position="21"/>
    </location>
</feature>
<dbReference type="PANTHER" id="PTHR33938:SF15">
    <property type="entry name" value="FERULOYL ESTERASE B-RELATED"/>
    <property type="match status" value="1"/>
</dbReference>
<dbReference type="SUPFAM" id="SSF53474">
    <property type="entry name" value="alpha/beta-Hydrolases"/>
    <property type="match status" value="1"/>
</dbReference>
<dbReference type="GO" id="GO:0052689">
    <property type="term" value="F:carboxylic ester hydrolase activity"/>
    <property type="evidence" value="ECO:0007669"/>
    <property type="project" value="UniProtKB-KW"/>
</dbReference>
<comment type="similarity">
    <text evidence="1">Belongs to the tannase family.</text>
</comment>
<dbReference type="Proteomes" id="UP000219285">
    <property type="component" value="Chromosome"/>
</dbReference>
<gene>
    <name evidence="9" type="ORF">CA267_009895</name>
</gene>
<dbReference type="PANTHER" id="PTHR33938">
    <property type="entry name" value="FERULOYL ESTERASE B-RELATED"/>
    <property type="match status" value="1"/>
</dbReference>
<protein>
    <submittedName>
        <fullName evidence="9">Tannase/feruloyl esterase family alpha/beta hydrolase</fullName>
    </submittedName>
</protein>
<accession>A0A6M4ME04</accession>
<evidence type="ECO:0000256" key="5">
    <source>
        <dbReference type="ARBA" id="ARBA00022801"/>
    </source>
</evidence>
<keyword evidence="5 9" id="KW-0378">Hydrolase</keyword>
<proteinExistence type="inferred from homology"/>
<evidence type="ECO:0000256" key="2">
    <source>
        <dbReference type="ARBA" id="ARBA00022487"/>
    </source>
</evidence>
<evidence type="ECO:0000313" key="9">
    <source>
        <dbReference type="EMBL" id="QJR81068.1"/>
    </source>
</evidence>
<dbReference type="OrthoDB" id="7197884at2"/>
<keyword evidence="3" id="KW-0479">Metal-binding</keyword>
<keyword evidence="4 8" id="KW-0732">Signal</keyword>
<dbReference type="AlphaFoldDB" id="A0A6M4ME04"/>
<keyword evidence="2" id="KW-0719">Serine esterase</keyword>
<dbReference type="Pfam" id="PF07519">
    <property type="entry name" value="Tannase"/>
    <property type="match status" value="1"/>
</dbReference>
<sequence>MRALTGLIAALLSIFNLYVQAQENGGNCHHLKDLKYPSATIVSATSIDGQCRVEAKIWPPLSQSDASYITLHVWLPELASWNGRFLGVGNGGYSSKIPTEAMAKAAQEGFAVAATDTGHQSDSLSFAIEAPERIDYWGRTSVHELSHYGTQITHAFYDKAPEYKYFQGCSTGGHQALAAAQFYPEDYDGIVAGAPGHNRVALNAAFLWLFQQTHLRENNEIVFTQADLALLESTFLKKCDAQDGKRDGLLSNPHQCRPDLTVMQCKNNKKTQQCFTASQIIRINNILEGPTDPETGKSIYPGFPPGSENASGIGWRAYWADPEKPDEPARADFWRIWAFQQDKWDPWEFDWHADFKRAKHVLSPRIDATQTNLRPFFKQGGKLIIYHGMADPIVSYLDSLSYAREVAETTKLPSLQLYLIPGMSHCAGGKGVTYVNPLPSLIEWVEKGTVPQSLPGKRIIDGHTVSKAVLRPESLQ</sequence>
<evidence type="ECO:0000256" key="3">
    <source>
        <dbReference type="ARBA" id="ARBA00022723"/>
    </source>
</evidence>
<dbReference type="EMBL" id="CP052766">
    <property type="protein sequence ID" value="QJR81068.1"/>
    <property type="molecule type" value="Genomic_DNA"/>
</dbReference>
<reference evidence="10" key="1">
    <citation type="submission" date="2014-12" db="EMBL/GenBank/DDBJ databases">
        <title>Complete genome sequence of a multi-drug resistant Klebsiella pneumoniae.</title>
        <authorList>
            <person name="Hua X."/>
            <person name="Chen Q."/>
            <person name="Li X."/>
            <person name="Feng Y."/>
            <person name="Ruan Z."/>
            <person name="Yu Y."/>
        </authorList>
    </citation>
    <scope>NUCLEOTIDE SEQUENCE [LARGE SCALE GENOMIC DNA]</scope>
    <source>
        <strain evidence="10">5.12</strain>
    </source>
</reference>
<dbReference type="KEGG" id="apel:CA267_009895"/>
<feature type="chain" id="PRO_5028929693" evidence="8">
    <location>
        <begin position="22"/>
        <end position="476"/>
    </location>
</feature>
<dbReference type="InterPro" id="IPR029058">
    <property type="entry name" value="AB_hydrolase_fold"/>
</dbReference>